<organism evidence="1 2">
    <name type="scientific">Caerostris darwini</name>
    <dbReference type="NCBI Taxonomy" id="1538125"/>
    <lineage>
        <taxon>Eukaryota</taxon>
        <taxon>Metazoa</taxon>
        <taxon>Ecdysozoa</taxon>
        <taxon>Arthropoda</taxon>
        <taxon>Chelicerata</taxon>
        <taxon>Arachnida</taxon>
        <taxon>Araneae</taxon>
        <taxon>Araneomorphae</taxon>
        <taxon>Entelegynae</taxon>
        <taxon>Araneoidea</taxon>
        <taxon>Araneidae</taxon>
        <taxon>Caerostris</taxon>
    </lineage>
</organism>
<sequence>MNRPNDPCGELRLFTESDNSAASKQSLAIQYCPKPNLNEQTQLPLGELRHFTESDNSAASKAIESLLIHSTAS</sequence>
<accession>A0AAV4V3S1</accession>
<reference evidence="1 2" key="1">
    <citation type="submission" date="2021-06" db="EMBL/GenBank/DDBJ databases">
        <title>Caerostris darwini draft genome.</title>
        <authorList>
            <person name="Kono N."/>
            <person name="Arakawa K."/>
        </authorList>
    </citation>
    <scope>NUCLEOTIDE SEQUENCE [LARGE SCALE GENOMIC DNA]</scope>
</reference>
<name>A0AAV4V3S1_9ARAC</name>
<dbReference type="EMBL" id="BPLQ01012312">
    <property type="protein sequence ID" value="GIY64339.1"/>
    <property type="molecule type" value="Genomic_DNA"/>
</dbReference>
<dbReference type="AlphaFoldDB" id="A0AAV4V3S1"/>
<dbReference type="Proteomes" id="UP001054837">
    <property type="component" value="Unassembled WGS sequence"/>
</dbReference>
<evidence type="ECO:0000313" key="2">
    <source>
        <dbReference type="Proteomes" id="UP001054837"/>
    </source>
</evidence>
<gene>
    <name evidence="1" type="ORF">CDAR_52241</name>
</gene>
<protein>
    <submittedName>
        <fullName evidence="1">Uncharacterized protein</fullName>
    </submittedName>
</protein>
<keyword evidence="2" id="KW-1185">Reference proteome</keyword>
<proteinExistence type="predicted"/>
<evidence type="ECO:0000313" key="1">
    <source>
        <dbReference type="EMBL" id="GIY64339.1"/>
    </source>
</evidence>
<comment type="caution">
    <text evidence="1">The sequence shown here is derived from an EMBL/GenBank/DDBJ whole genome shotgun (WGS) entry which is preliminary data.</text>
</comment>